<name>A0A7J7MP64_9MAGN</name>
<dbReference type="EMBL" id="JACGCM010001329">
    <property type="protein sequence ID" value="KAF6156498.1"/>
    <property type="molecule type" value="Genomic_DNA"/>
</dbReference>
<dbReference type="Proteomes" id="UP000541444">
    <property type="component" value="Unassembled WGS sequence"/>
</dbReference>
<reference evidence="1 2" key="1">
    <citation type="journal article" date="2020" name="IScience">
        <title>Genome Sequencing of the Endangered Kingdonia uniflora (Circaeasteraceae, Ranunculales) Reveals Potential Mechanisms of Evolutionary Specialization.</title>
        <authorList>
            <person name="Sun Y."/>
            <person name="Deng T."/>
            <person name="Zhang A."/>
            <person name="Moore M.J."/>
            <person name="Landis J.B."/>
            <person name="Lin N."/>
            <person name="Zhang H."/>
            <person name="Zhang X."/>
            <person name="Huang J."/>
            <person name="Zhang X."/>
            <person name="Sun H."/>
            <person name="Wang H."/>
        </authorList>
    </citation>
    <scope>NUCLEOTIDE SEQUENCE [LARGE SCALE GENOMIC DNA]</scope>
    <source>
        <strain evidence="1">TB1705</strain>
        <tissue evidence="1">Leaf</tissue>
    </source>
</reference>
<organism evidence="1 2">
    <name type="scientific">Kingdonia uniflora</name>
    <dbReference type="NCBI Taxonomy" id="39325"/>
    <lineage>
        <taxon>Eukaryota</taxon>
        <taxon>Viridiplantae</taxon>
        <taxon>Streptophyta</taxon>
        <taxon>Embryophyta</taxon>
        <taxon>Tracheophyta</taxon>
        <taxon>Spermatophyta</taxon>
        <taxon>Magnoliopsida</taxon>
        <taxon>Ranunculales</taxon>
        <taxon>Circaeasteraceae</taxon>
        <taxon>Kingdonia</taxon>
    </lineage>
</organism>
<dbReference type="AlphaFoldDB" id="A0A7J7MP64"/>
<evidence type="ECO:0000313" key="2">
    <source>
        <dbReference type="Proteomes" id="UP000541444"/>
    </source>
</evidence>
<evidence type="ECO:0000313" key="1">
    <source>
        <dbReference type="EMBL" id="KAF6156498.1"/>
    </source>
</evidence>
<sequence>MYISLQYGYTGTGFNWRFQPYSNILGEVQLHKPPGSPANLTAPCCIAASEMTEGNIALTASSQGKKAYG</sequence>
<proteinExistence type="predicted"/>
<protein>
    <submittedName>
        <fullName evidence="1">Uncharacterized protein</fullName>
    </submittedName>
</protein>
<accession>A0A7J7MP64</accession>
<gene>
    <name evidence="1" type="ORF">GIB67_011299</name>
</gene>
<comment type="caution">
    <text evidence="1">The sequence shown here is derived from an EMBL/GenBank/DDBJ whole genome shotgun (WGS) entry which is preliminary data.</text>
</comment>
<keyword evidence="2" id="KW-1185">Reference proteome</keyword>